<protein>
    <submittedName>
        <fullName evidence="1">Uncharacterized protein</fullName>
    </submittedName>
</protein>
<evidence type="ECO:0000313" key="2">
    <source>
        <dbReference type="Proteomes" id="UP000821845"/>
    </source>
</evidence>
<sequence>MELSTRVEKAHYYARCQRVQPVFVGRRVHLAIPHPERPTPRGLGRFVDAEVRGVIRALLSAAAAPAASRLQFVK</sequence>
<evidence type="ECO:0000313" key="1">
    <source>
        <dbReference type="EMBL" id="KAH6948829.1"/>
    </source>
</evidence>
<keyword evidence="2" id="KW-1185">Reference proteome</keyword>
<accession>A0ACB7TRX5</accession>
<comment type="caution">
    <text evidence="1">The sequence shown here is derived from an EMBL/GenBank/DDBJ whole genome shotgun (WGS) entry which is preliminary data.</text>
</comment>
<name>A0ACB7TRX5_HYAAI</name>
<proteinExistence type="predicted"/>
<dbReference type="Proteomes" id="UP000821845">
    <property type="component" value="Chromosome 1"/>
</dbReference>
<gene>
    <name evidence="1" type="ORF">HPB50_026565</name>
</gene>
<organism evidence="1 2">
    <name type="scientific">Hyalomma asiaticum</name>
    <name type="common">Tick</name>
    <dbReference type="NCBI Taxonomy" id="266040"/>
    <lineage>
        <taxon>Eukaryota</taxon>
        <taxon>Metazoa</taxon>
        <taxon>Ecdysozoa</taxon>
        <taxon>Arthropoda</taxon>
        <taxon>Chelicerata</taxon>
        <taxon>Arachnida</taxon>
        <taxon>Acari</taxon>
        <taxon>Parasitiformes</taxon>
        <taxon>Ixodida</taxon>
        <taxon>Ixodoidea</taxon>
        <taxon>Ixodidae</taxon>
        <taxon>Hyalomminae</taxon>
        <taxon>Hyalomma</taxon>
    </lineage>
</organism>
<reference evidence="1" key="1">
    <citation type="submission" date="2020-05" db="EMBL/GenBank/DDBJ databases">
        <title>Large-scale comparative analyses of tick genomes elucidate their genetic diversity and vector capacities.</title>
        <authorList>
            <person name="Jia N."/>
            <person name="Wang J."/>
            <person name="Shi W."/>
            <person name="Du L."/>
            <person name="Sun Y."/>
            <person name="Zhan W."/>
            <person name="Jiang J."/>
            <person name="Wang Q."/>
            <person name="Zhang B."/>
            <person name="Ji P."/>
            <person name="Sakyi L.B."/>
            <person name="Cui X."/>
            <person name="Yuan T."/>
            <person name="Jiang B."/>
            <person name="Yang W."/>
            <person name="Lam T.T.-Y."/>
            <person name="Chang Q."/>
            <person name="Ding S."/>
            <person name="Wang X."/>
            <person name="Zhu J."/>
            <person name="Ruan X."/>
            <person name="Zhao L."/>
            <person name="Wei J."/>
            <person name="Que T."/>
            <person name="Du C."/>
            <person name="Cheng J."/>
            <person name="Dai P."/>
            <person name="Han X."/>
            <person name="Huang E."/>
            <person name="Gao Y."/>
            <person name="Liu J."/>
            <person name="Shao H."/>
            <person name="Ye R."/>
            <person name="Li L."/>
            <person name="Wei W."/>
            <person name="Wang X."/>
            <person name="Wang C."/>
            <person name="Yang T."/>
            <person name="Huo Q."/>
            <person name="Li W."/>
            <person name="Guo W."/>
            <person name="Chen H."/>
            <person name="Zhou L."/>
            <person name="Ni X."/>
            <person name="Tian J."/>
            <person name="Zhou Y."/>
            <person name="Sheng Y."/>
            <person name="Liu T."/>
            <person name="Pan Y."/>
            <person name="Xia L."/>
            <person name="Li J."/>
            <person name="Zhao F."/>
            <person name="Cao W."/>
        </authorList>
    </citation>
    <scope>NUCLEOTIDE SEQUENCE</scope>
    <source>
        <strain evidence="1">Hyas-2018</strain>
    </source>
</reference>
<dbReference type="EMBL" id="CM023481">
    <property type="protein sequence ID" value="KAH6948829.1"/>
    <property type="molecule type" value="Genomic_DNA"/>
</dbReference>